<sequence length="177" mass="19751">MALKATICKAELNIADMDRGYYADHSLTLAQHPSETDERLMLRLLAYALYAHEHLAFTKGLSDPDEPDVWQKDLTGAIELWIDLGQPDEKRILKACGRSGQVVVLCYGNAAGPWWEGIAPKLERTRNLSVRRFQTIGDTALAAFVQRSMSLQCTIQDGQLWLSDGSRSAQVDCLTLK</sequence>
<dbReference type="InterPro" id="IPR009822">
    <property type="entry name" value="YaeQ"/>
</dbReference>
<dbReference type="SMART" id="SM01322">
    <property type="entry name" value="YaeQ"/>
    <property type="match status" value="1"/>
</dbReference>
<evidence type="ECO:0000313" key="2">
    <source>
        <dbReference type="Proteomes" id="UP000282106"/>
    </source>
</evidence>
<keyword evidence="2" id="KW-1185">Reference proteome</keyword>
<organism evidence="1 2">
    <name type="scientific">Stagnimonas aquatica</name>
    <dbReference type="NCBI Taxonomy" id="2689987"/>
    <lineage>
        <taxon>Bacteria</taxon>
        <taxon>Pseudomonadati</taxon>
        <taxon>Pseudomonadota</taxon>
        <taxon>Gammaproteobacteria</taxon>
        <taxon>Nevskiales</taxon>
        <taxon>Nevskiaceae</taxon>
        <taxon>Stagnimonas</taxon>
    </lineage>
</organism>
<evidence type="ECO:0000313" key="1">
    <source>
        <dbReference type="EMBL" id="ROH85601.1"/>
    </source>
</evidence>
<dbReference type="RefSeq" id="WP_123213095.1">
    <property type="nucleotide sequence ID" value="NZ_RJVO01000012.1"/>
</dbReference>
<dbReference type="Proteomes" id="UP000282106">
    <property type="component" value="Unassembled WGS sequence"/>
</dbReference>
<accession>A0A3N0UZD3</accession>
<name>A0A3N0UZD3_9GAMM</name>
<comment type="caution">
    <text evidence="1">The sequence shown here is derived from an EMBL/GenBank/DDBJ whole genome shotgun (WGS) entry which is preliminary data.</text>
</comment>
<dbReference type="FunCoup" id="A0A3N0UZD3">
    <property type="interactions" value="26"/>
</dbReference>
<dbReference type="PIRSF" id="PIRSF011484">
    <property type="entry name" value="YaeQ"/>
    <property type="match status" value="1"/>
</dbReference>
<dbReference type="SUPFAM" id="SSF52980">
    <property type="entry name" value="Restriction endonuclease-like"/>
    <property type="match status" value="1"/>
</dbReference>
<protein>
    <submittedName>
        <fullName evidence="1">YaeQ family protein</fullName>
    </submittedName>
</protein>
<dbReference type="InParanoid" id="A0A3N0UZD3"/>
<dbReference type="PANTHER" id="PTHR38784">
    <property type="entry name" value="SUCROSE PHOSPHORYLASE"/>
    <property type="match status" value="1"/>
</dbReference>
<dbReference type="Pfam" id="PF07152">
    <property type="entry name" value="YaeQ"/>
    <property type="match status" value="1"/>
</dbReference>
<dbReference type="PANTHER" id="PTHR38784:SF1">
    <property type="entry name" value="SUCROSE PHOSPHORYLASE"/>
    <property type="match status" value="1"/>
</dbReference>
<dbReference type="InterPro" id="IPR038590">
    <property type="entry name" value="YaeQ_sf"/>
</dbReference>
<dbReference type="CDD" id="cd22368">
    <property type="entry name" value="YaeQ-like"/>
    <property type="match status" value="1"/>
</dbReference>
<reference evidence="1 2" key="1">
    <citation type="submission" date="2018-10" db="EMBL/GenBank/DDBJ databases">
        <authorList>
            <person name="Chen W.-M."/>
        </authorList>
    </citation>
    <scope>NUCLEOTIDE SEQUENCE [LARGE SCALE GENOMIC DNA]</scope>
    <source>
        <strain evidence="1 2">THS-13</strain>
    </source>
</reference>
<gene>
    <name evidence="1" type="ORF">ED208_16845</name>
</gene>
<dbReference type="AlphaFoldDB" id="A0A3N0UZD3"/>
<dbReference type="InterPro" id="IPR011335">
    <property type="entry name" value="Restrct_endonuc-II-like"/>
</dbReference>
<dbReference type="EMBL" id="RJVO01000012">
    <property type="protein sequence ID" value="ROH85601.1"/>
    <property type="molecule type" value="Genomic_DNA"/>
</dbReference>
<dbReference type="Gene3D" id="3.10.640.10">
    <property type="entry name" value="Restriction endonuclease-like alpha-beta roll domain"/>
    <property type="match status" value="1"/>
</dbReference>
<proteinExistence type="predicted"/>